<name>A0A420S0V6_GIBIN</name>
<accession>A0A420S0V6</accession>
<dbReference type="AlphaFoldDB" id="A0A420S0V6"/>
<gene>
    <name evidence="1" type="ORF">BFJ72_g14556</name>
</gene>
<evidence type="ECO:0000313" key="2">
    <source>
        <dbReference type="Proteomes" id="UP000283569"/>
    </source>
</evidence>
<protein>
    <submittedName>
        <fullName evidence="1">Uncharacterized protein</fullName>
    </submittedName>
</protein>
<reference evidence="1 2" key="1">
    <citation type="journal article" date="2018" name="Sci. Rep.">
        <title>Characterisation of pathogen-specific regions and novel effector candidates in Fusarium oxysporum f. sp. cepae.</title>
        <authorList>
            <person name="Armitage A.D."/>
            <person name="Taylor A."/>
            <person name="Sobczyk M.K."/>
            <person name="Baxter L."/>
            <person name="Greenfield B.P."/>
            <person name="Bates H.J."/>
            <person name="Wilson F."/>
            <person name="Jackson A.C."/>
            <person name="Ott S."/>
            <person name="Harrison R.J."/>
            <person name="Clarkson J.P."/>
        </authorList>
    </citation>
    <scope>NUCLEOTIDE SEQUENCE [LARGE SCALE GENOMIC DNA]</scope>
    <source>
        <strain evidence="1 2">Fp_A8</strain>
    </source>
</reference>
<evidence type="ECO:0000313" key="1">
    <source>
        <dbReference type="EMBL" id="RKL22905.1"/>
    </source>
</evidence>
<dbReference type="Proteomes" id="UP000283569">
    <property type="component" value="Unassembled WGS sequence"/>
</dbReference>
<comment type="caution">
    <text evidence="1">The sequence shown here is derived from an EMBL/GenBank/DDBJ whole genome shotgun (WGS) entry which is preliminary data.</text>
</comment>
<proteinExistence type="predicted"/>
<dbReference type="EMBL" id="MRDB01000113">
    <property type="protein sequence ID" value="RKL22905.1"/>
    <property type="molecule type" value="Genomic_DNA"/>
</dbReference>
<organism evidence="1 2">
    <name type="scientific">Gibberella intermedia</name>
    <name type="common">Bulb rot disease fungus</name>
    <name type="synonym">Fusarium proliferatum</name>
    <dbReference type="NCBI Taxonomy" id="948311"/>
    <lineage>
        <taxon>Eukaryota</taxon>
        <taxon>Fungi</taxon>
        <taxon>Dikarya</taxon>
        <taxon>Ascomycota</taxon>
        <taxon>Pezizomycotina</taxon>
        <taxon>Sordariomycetes</taxon>
        <taxon>Hypocreomycetidae</taxon>
        <taxon>Hypocreales</taxon>
        <taxon>Nectriaceae</taxon>
        <taxon>Fusarium</taxon>
        <taxon>Fusarium fujikuroi species complex</taxon>
    </lineage>
</organism>
<sequence>MPVDTPQVSRFGLRGLAGALLGLTAQRVKEADLHIQRDALQLHRVQVVDQRGRRRRAVEQRFPQRHAHRGTVVVAPAQEGRACASGLLGQLHVEQREGIGPRLLQHAPMRQADQAVAQRRALVGPGLQTSLTFKRL</sequence>